<accession>A0A9J5XLN7</accession>
<name>A0A9J5XLN7_SOLCO</name>
<dbReference type="Proteomes" id="UP000824120">
    <property type="component" value="Chromosome 8"/>
</dbReference>
<evidence type="ECO:0000256" key="1">
    <source>
        <dbReference type="SAM" id="MobiDB-lite"/>
    </source>
</evidence>
<proteinExistence type="predicted"/>
<feature type="signal peptide" evidence="2">
    <location>
        <begin position="1"/>
        <end position="19"/>
    </location>
</feature>
<evidence type="ECO:0000256" key="2">
    <source>
        <dbReference type="SAM" id="SignalP"/>
    </source>
</evidence>
<dbReference type="AlphaFoldDB" id="A0A9J5XLN7"/>
<comment type="caution">
    <text evidence="3">The sequence shown here is derived from an EMBL/GenBank/DDBJ whole genome shotgun (WGS) entry which is preliminary data.</text>
</comment>
<keyword evidence="4" id="KW-1185">Reference proteome</keyword>
<sequence>MILLFDFILFWVVVGPSLPEEYPVEQTMTSITIGTRVSSRNSKLKEMSCENTNLKQKKKEGKRKNRTSLPKLIEKITTKIRRGGRRRRRLSKNIILKMK</sequence>
<feature type="compositionally biased region" description="Basic residues" evidence="1">
    <location>
        <begin position="55"/>
        <end position="66"/>
    </location>
</feature>
<feature type="chain" id="PRO_5039914511" description="Secreted protein" evidence="2">
    <location>
        <begin position="20"/>
        <end position="99"/>
    </location>
</feature>
<feature type="region of interest" description="Disordered" evidence="1">
    <location>
        <begin position="42"/>
        <end position="67"/>
    </location>
</feature>
<evidence type="ECO:0000313" key="4">
    <source>
        <dbReference type="Proteomes" id="UP000824120"/>
    </source>
</evidence>
<keyword evidence="2" id="KW-0732">Signal</keyword>
<protein>
    <recommendedName>
        <fullName evidence="5">Secreted protein</fullName>
    </recommendedName>
</protein>
<evidence type="ECO:0008006" key="5">
    <source>
        <dbReference type="Google" id="ProtNLM"/>
    </source>
</evidence>
<evidence type="ECO:0000313" key="3">
    <source>
        <dbReference type="EMBL" id="KAG5589179.1"/>
    </source>
</evidence>
<organism evidence="3 4">
    <name type="scientific">Solanum commersonii</name>
    <name type="common">Commerson's wild potato</name>
    <name type="synonym">Commerson's nightshade</name>
    <dbReference type="NCBI Taxonomy" id="4109"/>
    <lineage>
        <taxon>Eukaryota</taxon>
        <taxon>Viridiplantae</taxon>
        <taxon>Streptophyta</taxon>
        <taxon>Embryophyta</taxon>
        <taxon>Tracheophyta</taxon>
        <taxon>Spermatophyta</taxon>
        <taxon>Magnoliopsida</taxon>
        <taxon>eudicotyledons</taxon>
        <taxon>Gunneridae</taxon>
        <taxon>Pentapetalae</taxon>
        <taxon>asterids</taxon>
        <taxon>lamiids</taxon>
        <taxon>Solanales</taxon>
        <taxon>Solanaceae</taxon>
        <taxon>Solanoideae</taxon>
        <taxon>Solaneae</taxon>
        <taxon>Solanum</taxon>
    </lineage>
</organism>
<dbReference type="EMBL" id="JACXVP010000008">
    <property type="protein sequence ID" value="KAG5589179.1"/>
    <property type="molecule type" value="Genomic_DNA"/>
</dbReference>
<reference evidence="3 4" key="1">
    <citation type="submission" date="2020-09" db="EMBL/GenBank/DDBJ databases">
        <title>De no assembly of potato wild relative species, Solanum commersonii.</title>
        <authorList>
            <person name="Cho K."/>
        </authorList>
    </citation>
    <scope>NUCLEOTIDE SEQUENCE [LARGE SCALE GENOMIC DNA]</scope>
    <source>
        <strain evidence="3">LZ3.2</strain>
        <tissue evidence="3">Leaf</tissue>
    </source>
</reference>
<gene>
    <name evidence="3" type="ORF">H5410_039693</name>
</gene>